<dbReference type="PANTHER" id="PTHR37945:SF1">
    <property type="entry name" value="EXTRACELLULAR TUNGSTATE BINDING PROTEIN"/>
    <property type="match status" value="1"/>
</dbReference>
<feature type="domain" description="PBP" evidence="2">
    <location>
        <begin position="35"/>
        <end position="251"/>
    </location>
</feature>
<dbReference type="Pfam" id="PF12849">
    <property type="entry name" value="PBP_like_2"/>
    <property type="match status" value="1"/>
</dbReference>
<dbReference type="InterPro" id="IPR024370">
    <property type="entry name" value="PBP_domain"/>
</dbReference>
<name>A0A9D1R350_9BACT</name>
<evidence type="ECO:0000313" key="4">
    <source>
        <dbReference type="Proteomes" id="UP000824264"/>
    </source>
</evidence>
<reference evidence="3" key="2">
    <citation type="submission" date="2021-04" db="EMBL/GenBank/DDBJ databases">
        <authorList>
            <person name="Gilroy R."/>
        </authorList>
    </citation>
    <scope>NUCLEOTIDE SEQUENCE</scope>
    <source>
        <strain evidence="3">ChiSxjej5B17-1746</strain>
    </source>
</reference>
<dbReference type="AlphaFoldDB" id="A0A9D1R350"/>
<evidence type="ECO:0000259" key="2">
    <source>
        <dbReference type="Pfam" id="PF12849"/>
    </source>
</evidence>
<accession>A0A9D1R350</accession>
<feature type="chain" id="PRO_5039615505" evidence="1">
    <location>
        <begin position="25"/>
        <end position="282"/>
    </location>
</feature>
<dbReference type="SUPFAM" id="SSF53850">
    <property type="entry name" value="Periplasmic binding protein-like II"/>
    <property type="match status" value="1"/>
</dbReference>
<reference evidence="3" key="1">
    <citation type="journal article" date="2021" name="PeerJ">
        <title>Extensive microbial diversity within the chicken gut microbiome revealed by metagenomics and culture.</title>
        <authorList>
            <person name="Gilroy R."/>
            <person name="Ravi A."/>
            <person name="Getino M."/>
            <person name="Pursley I."/>
            <person name="Horton D.L."/>
            <person name="Alikhan N.F."/>
            <person name="Baker D."/>
            <person name="Gharbi K."/>
            <person name="Hall N."/>
            <person name="Watson M."/>
            <person name="Adriaenssens E.M."/>
            <person name="Foster-Nyarko E."/>
            <person name="Jarju S."/>
            <person name="Secka A."/>
            <person name="Antonio M."/>
            <person name="Oren A."/>
            <person name="Chaudhuri R.R."/>
            <person name="La Ragione R."/>
            <person name="Hildebrand F."/>
            <person name="Pallen M.J."/>
        </authorList>
    </citation>
    <scope>NUCLEOTIDE SEQUENCE</scope>
    <source>
        <strain evidence="3">ChiSxjej5B17-1746</strain>
    </source>
</reference>
<sequence length="282" mass="30763">MKQSRLIGLLCLLFLFALPLSVRAEDSLRISSTIGPVDAGILPLLATTFTQETGIAVAMEKAGTGATLKKAESGTFDLVMVHARKLEDAFVAAGFGIDRRDVMYNDFVILGPENDPAGIRGMKSAAQSFAAIAKAGKPFISRGDNSGTHVKEMEIWQASGITPSGPWYEVYADGAKGNKATTLYVNERQAYTLMDRATWLTLKDKVSITPLVENDPIMLNLIAIIRVNPERFPGVHKDAALKFADWLVGDEAQTLIRDFGKEKFGQPLFFPNSDSWKAKHGN</sequence>
<gene>
    <name evidence="3" type="ORF">H9874_08950</name>
</gene>
<feature type="signal peptide" evidence="1">
    <location>
        <begin position="1"/>
        <end position="24"/>
    </location>
</feature>
<dbReference type="PANTHER" id="PTHR37945">
    <property type="entry name" value="EXTRACELLULAR TUNGSTATE BINDING PROTEIN"/>
    <property type="match status" value="1"/>
</dbReference>
<dbReference type="Proteomes" id="UP000824264">
    <property type="component" value="Unassembled WGS sequence"/>
</dbReference>
<organism evidence="3 4">
    <name type="scientific">Candidatus Bilophila faecipullorum</name>
    <dbReference type="NCBI Taxonomy" id="2838482"/>
    <lineage>
        <taxon>Bacteria</taxon>
        <taxon>Pseudomonadati</taxon>
        <taxon>Thermodesulfobacteriota</taxon>
        <taxon>Desulfovibrionia</taxon>
        <taxon>Desulfovibrionales</taxon>
        <taxon>Desulfovibrionaceae</taxon>
        <taxon>Bilophila</taxon>
    </lineage>
</organism>
<dbReference type="Gene3D" id="3.40.190.10">
    <property type="entry name" value="Periplasmic binding protein-like II"/>
    <property type="match status" value="2"/>
</dbReference>
<proteinExistence type="predicted"/>
<dbReference type="InterPro" id="IPR052738">
    <property type="entry name" value="ABC-Tungstate_binding"/>
</dbReference>
<comment type="caution">
    <text evidence="3">The sequence shown here is derived from an EMBL/GenBank/DDBJ whole genome shotgun (WGS) entry which is preliminary data.</text>
</comment>
<dbReference type="EMBL" id="DXGI01000340">
    <property type="protein sequence ID" value="HIW79256.1"/>
    <property type="molecule type" value="Genomic_DNA"/>
</dbReference>
<evidence type="ECO:0000256" key="1">
    <source>
        <dbReference type="SAM" id="SignalP"/>
    </source>
</evidence>
<keyword evidence="1" id="KW-0732">Signal</keyword>
<protein>
    <submittedName>
        <fullName evidence="3">Substrate-binding domain-containing protein</fullName>
    </submittedName>
</protein>
<evidence type="ECO:0000313" key="3">
    <source>
        <dbReference type="EMBL" id="HIW79256.1"/>
    </source>
</evidence>